<protein>
    <submittedName>
        <fullName evidence="2">Uncharacterized protein</fullName>
    </submittedName>
</protein>
<dbReference type="PANTHER" id="PTHR12138:SF162">
    <property type="entry name" value="CHROMOSOME UNDETERMINED SCAFFOLD_275, WHOLE GENOME SHOTGUN SEQUENCE"/>
    <property type="match status" value="1"/>
</dbReference>
<feature type="region of interest" description="Disordered" evidence="1">
    <location>
        <begin position="186"/>
        <end position="205"/>
    </location>
</feature>
<evidence type="ECO:0000313" key="2">
    <source>
        <dbReference type="Ensembl" id="ENSPANP00000056611.1"/>
    </source>
</evidence>
<evidence type="ECO:0000256" key="1">
    <source>
        <dbReference type="SAM" id="MobiDB-lite"/>
    </source>
</evidence>
<keyword evidence="3" id="KW-1185">Reference proteome</keyword>
<reference evidence="2 3" key="1">
    <citation type="submission" date="2012-03" db="EMBL/GenBank/DDBJ databases">
        <title>Whole Genome Assembly of Papio anubis.</title>
        <authorList>
            <person name="Liu Y.L."/>
            <person name="Abraham K.A."/>
            <person name="Akbar H.A."/>
            <person name="Ali S.A."/>
            <person name="Anosike U.A."/>
            <person name="Aqrawi P.A."/>
            <person name="Arias F.A."/>
            <person name="Attaway T.A."/>
            <person name="Awwad R.A."/>
            <person name="Babu C.B."/>
            <person name="Bandaranaike D.B."/>
            <person name="Battles P.B."/>
            <person name="Bell A.B."/>
            <person name="Beltran B.B."/>
            <person name="Berhane-Mersha D.B."/>
            <person name="Bess C.B."/>
            <person name="Bickham C.B."/>
            <person name="Bolden T.B."/>
            <person name="Carter K.C."/>
            <person name="Chau D.C."/>
            <person name="Chavez A.C."/>
            <person name="Clerc-Blankenburg K.C."/>
            <person name="Coyle M.C."/>
            <person name="Dao M.D."/>
            <person name="Davila M.L.D."/>
            <person name="Davy-Carroll L.D."/>
            <person name="Denson S.D."/>
            <person name="Dinh H.D."/>
            <person name="Fernandez S.F."/>
            <person name="Fernando P.F."/>
            <person name="Forbes L.F."/>
            <person name="Francis C.F."/>
            <person name="Francisco L.F."/>
            <person name="Fu Q.F."/>
            <person name="Garcia-Iii R.G."/>
            <person name="Garrett T.G."/>
            <person name="Gross S.G."/>
            <person name="Gubbala S.G."/>
            <person name="Hirani K.H."/>
            <person name="Hogues M.H."/>
            <person name="Hollins B.H."/>
            <person name="Jackson L.J."/>
            <person name="Javaid M.J."/>
            <person name="Jhangiani S.J."/>
            <person name="Johnson A.J."/>
            <person name="Johnson B.J."/>
            <person name="Jones J.J."/>
            <person name="Joshi V.J."/>
            <person name="Kalu J.K."/>
            <person name="Khan N.K."/>
            <person name="Korchina V.K."/>
            <person name="Kovar C.K."/>
            <person name="Lago L.L."/>
            <person name="Lara F.L."/>
            <person name="Le T.-K.L."/>
            <person name="Lee S.L."/>
            <person name="Legall-Iii F.L."/>
            <person name="Lemon S.L."/>
            <person name="Liu J.L."/>
            <person name="Liu Y.-S.L."/>
            <person name="Liyanage D.L."/>
            <person name="Lopez J.L."/>
            <person name="Lorensuhewa L.L."/>
            <person name="Mata R.M."/>
            <person name="Mathew T.M."/>
            <person name="Mercado C.M."/>
            <person name="Mercado I.M."/>
            <person name="Morales K.M."/>
            <person name="Morgan M.M."/>
            <person name="Munidasa M.M."/>
            <person name="Ngo D.N."/>
            <person name="Nguyen L.N."/>
            <person name="Nguyen T.N."/>
            <person name="Nguyen N.N."/>
            <person name="Obregon M.O."/>
            <person name="Okwuonu G.O."/>
            <person name="Ongeri F.O."/>
            <person name="Onwere C.O."/>
            <person name="Osifeso I.O."/>
            <person name="Parra A.P."/>
            <person name="Patil S.P."/>
            <person name="Perez A.P."/>
            <person name="Perez Y.P."/>
            <person name="Pham C.P."/>
            <person name="Pu L.-L.P."/>
            <person name="Puazo M.P."/>
            <person name="Quiroz J.Q."/>
            <person name="Rouhana J.R."/>
            <person name="Ruiz M.R."/>
            <person name="Ruiz S.-J.R."/>
            <person name="Saada N.S."/>
            <person name="Santibanez J.S."/>
            <person name="Scheel M.S."/>
            <person name="Schneider B.S."/>
            <person name="Simmons D.S."/>
            <person name="Sisson I.S."/>
            <person name="Tang L.-Y.T."/>
            <person name="Thornton R.T."/>
            <person name="Tisius J.T."/>
            <person name="Toledanes G.T."/>
            <person name="Trejos Z.T."/>
            <person name="Usmani K.U."/>
            <person name="Varghese R.V."/>
            <person name="Vattathil S.V."/>
            <person name="Vee V.V."/>
            <person name="Walker D.W."/>
            <person name="Weissenberger G.W."/>
            <person name="White C.W."/>
            <person name="Williams A.W."/>
            <person name="Woodworth J.W."/>
            <person name="Wright R.W."/>
            <person name="Zhu Y.Z."/>
            <person name="Han Y.H."/>
            <person name="Newsham I.N."/>
            <person name="Nazareth L.N."/>
            <person name="Worley K.W."/>
            <person name="Muzny D.M."/>
            <person name="Rogers J.R."/>
            <person name="Gibbs R.G."/>
        </authorList>
    </citation>
    <scope>NUCLEOTIDE SEQUENCE [LARGE SCALE GENOMIC DNA]</scope>
</reference>
<proteinExistence type="predicted"/>
<dbReference type="GeneTree" id="ENSGT00940000161627"/>
<dbReference type="PRINTS" id="PR02045">
    <property type="entry name" value="F138DOMAIN"/>
</dbReference>
<dbReference type="AlphaFoldDB" id="A0A8I5N6Z1"/>
<name>A0A8I5N6Z1_PAPAN</name>
<dbReference type="PANTHER" id="PTHR12138">
    <property type="entry name" value="PRIMATE-EXPANDED PROTEIN FAMILY"/>
    <property type="match status" value="1"/>
</dbReference>
<dbReference type="Proteomes" id="UP000028761">
    <property type="component" value="Chromosome 15"/>
</dbReference>
<reference evidence="2" key="3">
    <citation type="submission" date="2025-09" db="UniProtKB">
        <authorList>
            <consortium name="Ensembl"/>
        </authorList>
    </citation>
    <scope>IDENTIFICATION</scope>
</reference>
<dbReference type="Ensembl" id="ENSPANT00000065196.1">
    <property type="protein sequence ID" value="ENSPANP00000056611.1"/>
    <property type="gene ID" value="ENSPANG00000037292.1"/>
</dbReference>
<reference evidence="2" key="2">
    <citation type="submission" date="2025-08" db="UniProtKB">
        <authorList>
            <consortium name="Ensembl"/>
        </authorList>
    </citation>
    <scope>IDENTIFICATION</scope>
</reference>
<organism evidence="2 3">
    <name type="scientific">Papio anubis</name>
    <name type="common">Olive baboon</name>
    <dbReference type="NCBI Taxonomy" id="9555"/>
    <lineage>
        <taxon>Eukaryota</taxon>
        <taxon>Metazoa</taxon>
        <taxon>Chordata</taxon>
        <taxon>Craniata</taxon>
        <taxon>Vertebrata</taxon>
        <taxon>Euteleostomi</taxon>
        <taxon>Mammalia</taxon>
        <taxon>Eutheria</taxon>
        <taxon>Euarchontoglires</taxon>
        <taxon>Primates</taxon>
        <taxon>Haplorrhini</taxon>
        <taxon>Catarrhini</taxon>
        <taxon>Cercopithecidae</taxon>
        <taxon>Cercopithecinae</taxon>
        <taxon>Papio</taxon>
    </lineage>
</organism>
<sequence>MLGDDHFHLKGFVVSEVLVLSPKLECSAAILAHCSLNLLGSSNPPASASPVAGTGGPHHHARVIFVFFVEMGSFYAAQAILASSDLPAFASQSSESMGVSPASACSLFYLLFIHLFLRSFALVAQAGVQWCHLSSPQPLPPRFKRFSCLSLPSSRDYRHAPPCPANSVFLVETGFLHVGQAGLELPTSGDPPASASQSFGINGVSHRSRPQRALYNIKFRPLKASRDFHSSPLTGPGLAAPQPLSLPSPCILGHHPSAPALPGLCDDCSLHGPFLLKT</sequence>
<evidence type="ECO:0000313" key="3">
    <source>
        <dbReference type="Proteomes" id="UP000028761"/>
    </source>
</evidence>
<accession>A0A8I5N6Z1</accession>